<dbReference type="PANTHER" id="PTHR11432:SF3">
    <property type="entry name" value="NADH-UBIQUINONE OXIDOREDUCTASE CHAIN 1"/>
    <property type="match status" value="1"/>
</dbReference>
<dbReference type="AlphaFoldDB" id="A0A7K4NKX5"/>
<keyword evidence="3 5" id="KW-1133">Transmembrane helix</keyword>
<feature type="transmembrane region" description="Helical" evidence="5">
    <location>
        <begin position="409"/>
        <end position="429"/>
    </location>
</feature>
<evidence type="ECO:0000256" key="1">
    <source>
        <dbReference type="ARBA" id="ARBA00004141"/>
    </source>
</evidence>
<evidence type="ECO:0000256" key="2">
    <source>
        <dbReference type="ARBA" id="ARBA00022692"/>
    </source>
</evidence>
<comment type="caution">
    <text evidence="6">The sequence shown here is derived from an EMBL/GenBank/DDBJ whole genome shotgun (WGS) entry which is preliminary data.</text>
</comment>
<feature type="transmembrane region" description="Helical" evidence="5">
    <location>
        <begin position="368"/>
        <end position="388"/>
    </location>
</feature>
<dbReference type="Proteomes" id="UP000529843">
    <property type="component" value="Unassembled WGS sequence"/>
</dbReference>
<dbReference type="PROSITE" id="PS00667">
    <property type="entry name" value="COMPLEX1_ND1_1"/>
    <property type="match status" value="1"/>
</dbReference>
<dbReference type="PROSITE" id="PS00668">
    <property type="entry name" value="COMPLEX1_ND1_2"/>
    <property type="match status" value="1"/>
</dbReference>
<dbReference type="HAMAP" id="MF_01350">
    <property type="entry name" value="NDH1_NuoH"/>
    <property type="match status" value="1"/>
</dbReference>
<feature type="transmembrane region" description="Helical" evidence="5">
    <location>
        <begin position="184"/>
        <end position="205"/>
    </location>
</feature>
<evidence type="ECO:0000256" key="4">
    <source>
        <dbReference type="ARBA" id="ARBA00023136"/>
    </source>
</evidence>
<dbReference type="NCBIfam" id="NF004741">
    <property type="entry name" value="PRK06076.1-2"/>
    <property type="match status" value="1"/>
</dbReference>
<protein>
    <submittedName>
        <fullName evidence="6">NADH-quinone oxidoreductase subunit NuoH</fullName>
        <ecNumber evidence="6">1.6.5.11</ecNumber>
    </submittedName>
</protein>
<keyword evidence="6" id="KW-0560">Oxidoreductase</keyword>
<dbReference type="EMBL" id="JACAST010000006">
    <property type="protein sequence ID" value="NWK01945.1"/>
    <property type="molecule type" value="Genomic_DNA"/>
</dbReference>
<accession>A0A7K4NKX5</accession>
<dbReference type="Pfam" id="PF00146">
    <property type="entry name" value="NADHdh"/>
    <property type="match status" value="1"/>
</dbReference>
<sequence>MSVIAPKFRLGYLIKAITDNIFWIIVLLTLIGLPAVMIVLIYIDFPVIDGEIWNPFRVFDAMTHPERSLPLVKNFMQTDFFKIAVFPGLGFAALIGGGVIFVERKLLAKLQLRVGPFYCGKVEGILQLVADGLKLISKEIIIPAKADKPIFWAAPVLFAATAAAFVALIPVAPGWVVADIDLGLLAVFAVIGFFPIITVLSAWSANSKYPFIGGIRALFQMVSFEIPLILSLLGIVMLTGTLDLVEIIESQVNFPWIIFMPIGAIVFFICILAELERIPFDLPEAESEIVAGWLTEFSGMMYGLVQLGTYIKLYAFAALFVVMFLGGWNGPWVFPIEPIAEVITDGIVIMPGALTVELSGLPLFSQEMINGTIWFVLKTVAVIFFILLPRGVFPRVRIDLLLKIGWYKLIVLAFVNIFIALALVYSGVIGPGGIM</sequence>
<comment type="subcellular location">
    <subcellularLocation>
        <location evidence="1">Membrane</location>
        <topology evidence="1">Multi-pass membrane protein</topology>
    </subcellularLocation>
</comment>
<dbReference type="GO" id="GO:0016020">
    <property type="term" value="C:membrane"/>
    <property type="evidence" value="ECO:0007669"/>
    <property type="project" value="UniProtKB-SubCell"/>
</dbReference>
<evidence type="ECO:0000256" key="5">
    <source>
        <dbReference type="SAM" id="Phobius"/>
    </source>
</evidence>
<feature type="transmembrane region" description="Helical" evidence="5">
    <location>
        <begin position="80"/>
        <end position="102"/>
    </location>
</feature>
<evidence type="ECO:0000256" key="3">
    <source>
        <dbReference type="ARBA" id="ARBA00022989"/>
    </source>
</evidence>
<dbReference type="PANTHER" id="PTHR11432">
    <property type="entry name" value="NADH DEHYDROGENASE SUBUNIT 1"/>
    <property type="match status" value="1"/>
</dbReference>
<feature type="transmembrane region" description="Helical" evidence="5">
    <location>
        <begin position="254"/>
        <end position="273"/>
    </location>
</feature>
<evidence type="ECO:0000313" key="6">
    <source>
        <dbReference type="EMBL" id="NWK01945.1"/>
    </source>
</evidence>
<evidence type="ECO:0000313" key="7">
    <source>
        <dbReference type="Proteomes" id="UP000529843"/>
    </source>
</evidence>
<keyword evidence="2 5" id="KW-0812">Transmembrane</keyword>
<organism evidence="6 7">
    <name type="scientific">Marine Group I thaumarchaeote</name>
    <dbReference type="NCBI Taxonomy" id="2511932"/>
    <lineage>
        <taxon>Archaea</taxon>
        <taxon>Nitrososphaerota</taxon>
        <taxon>Marine Group I</taxon>
    </lineage>
</organism>
<feature type="transmembrane region" description="Helical" evidence="5">
    <location>
        <begin position="150"/>
        <end position="172"/>
    </location>
</feature>
<feature type="transmembrane region" description="Helical" evidence="5">
    <location>
        <begin position="217"/>
        <end position="242"/>
    </location>
</feature>
<gene>
    <name evidence="6" type="primary">nuoH</name>
    <name evidence="6" type="ORF">HX804_01365</name>
</gene>
<dbReference type="GO" id="GO:0009060">
    <property type="term" value="P:aerobic respiration"/>
    <property type="evidence" value="ECO:0007669"/>
    <property type="project" value="TreeGrafter"/>
</dbReference>
<dbReference type="EC" id="1.6.5.11" evidence="6"/>
<name>A0A7K4NKX5_9ARCH</name>
<feature type="transmembrane region" description="Helical" evidence="5">
    <location>
        <begin position="310"/>
        <end position="328"/>
    </location>
</feature>
<keyword evidence="4 5" id="KW-0472">Membrane</keyword>
<feature type="transmembrane region" description="Helical" evidence="5">
    <location>
        <begin position="21"/>
        <end position="43"/>
    </location>
</feature>
<dbReference type="InterPro" id="IPR001694">
    <property type="entry name" value="NADH_UbQ_OxRdtase_su1/FPO"/>
</dbReference>
<dbReference type="InterPro" id="IPR018086">
    <property type="entry name" value="NADH_UbQ_OxRdtase_su1_CS"/>
</dbReference>
<dbReference type="GO" id="GO:0003954">
    <property type="term" value="F:NADH dehydrogenase activity"/>
    <property type="evidence" value="ECO:0007669"/>
    <property type="project" value="TreeGrafter"/>
</dbReference>
<reference evidence="6 7" key="1">
    <citation type="journal article" date="2019" name="Environ. Microbiol.">
        <title>Genomics insights into ecotype formation of ammonia-oxidizing archaea in the deep ocean.</title>
        <authorList>
            <person name="Wang Y."/>
            <person name="Huang J.M."/>
            <person name="Cui G.J."/>
            <person name="Nunoura T."/>
            <person name="Takaki Y."/>
            <person name="Li W.L."/>
            <person name="Li J."/>
            <person name="Gao Z.M."/>
            <person name="Takai K."/>
            <person name="Zhang A.Q."/>
            <person name="Stepanauskas R."/>
        </authorList>
    </citation>
    <scope>NUCLEOTIDE SEQUENCE [LARGE SCALE GENOMIC DNA]</scope>
    <source>
        <strain evidence="6 7">N8</strain>
    </source>
</reference>
<proteinExistence type="inferred from homology"/>